<proteinExistence type="predicted"/>
<dbReference type="EMBL" id="CADCTG010000234">
    <property type="protein sequence ID" value="CAA9270036.1"/>
    <property type="molecule type" value="Genomic_DNA"/>
</dbReference>
<organism evidence="1">
    <name type="scientific">uncultured Acetobacteraceae bacterium</name>
    <dbReference type="NCBI Taxonomy" id="169975"/>
    <lineage>
        <taxon>Bacteria</taxon>
        <taxon>Pseudomonadati</taxon>
        <taxon>Pseudomonadota</taxon>
        <taxon>Alphaproteobacteria</taxon>
        <taxon>Acetobacterales</taxon>
        <taxon>Acetobacteraceae</taxon>
        <taxon>environmental samples</taxon>
    </lineage>
</organism>
<accession>A0A6J4J5M5</accession>
<sequence length="77" mass="8272">MLLAARAAKRRAAATVGFGWDGGDPGRLRAGAIEQRRAVPSPTAPKDEMLASHSAALQDRGRGRQKSVFFSRAAIRR</sequence>
<protein>
    <submittedName>
        <fullName evidence="1">Uncharacterized protein</fullName>
    </submittedName>
</protein>
<evidence type="ECO:0000313" key="1">
    <source>
        <dbReference type="EMBL" id="CAA9270036.1"/>
    </source>
</evidence>
<name>A0A6J4J5M5_9PROT</name>
<dbReference type="AlphaFoldDB" id="A0A6J4J5M5"/>
<reference evidence="1" key="1">
    <citation type="submission" date="2020-02" db="EMBL/GenBank/DDBJ databases">
        <authorList>
            <person name="Meier V. D."/>
        </authorList>
    </citation>
    <scope>NUCLEOTIDE SEQUENCE</scope>
    <source>
        <strain evidence="1">AVDCRST_MAG08</strain>
    </source>
</reference>
<gene>
    <name evidence="1" type="ORF">AVDCRST_MAG08-3140</name>
</gene>